<organism evidence="2 3">
    <name type="scientific">Hydrogenothermus marinus</name>
    <dbReference type="NCBI Taxonomy" id="133270"/>
    <lineage>
        <taxon>Bacteria</taxon>
        <taxon>Pseudomonadati</taxon>
        <taxon>Aquificota</taxon>
        <taxon>Aquificia</taxon>
        <taxon>Aquificales</taxon>
        <taxon>Hydrogenothermaceae</taxon>
        <taxon>Hydrogenothermus</taxon>
    </lineage>
</organism>
<dbReference type="InterPro" id="IPR004038">
    <property type="entry name" value="Ribosomal_eL8/eL30/eS12/Gad45"/>
</dbReference>
<dbReference type="AlphaFoldDB" id="A0A3M0BIR3"/>
<dbReference type="OrthoDB" id="14581at2"/>
<dbReference type="Gene3D" id="3.30.1330.30">
    <property type="match status" value="1"/>
</dbReference>
<accession>A0A3M0BIR3</accession>
<dbReference type="Proteomes" id="UP000280842">
    <property type="component" value="Unassembled WGS sequence"/>
</dbReference>
<keyword evidence="2" id="KW-0689">Ribosomal protein</keyword>
<gene>
    <name evidence="2" type="ORF">CLV39_0983</name>
</gene>
<evidence type="ECO:0000313" key="3">
    <source>
        <dbReference type="Proteomes" id="UP000280842"/>
    </source>
</evidence>
<comment type="caution">
    <text evidence="2">The sequence shown here is derived from an EMBL/GenBank/DDBJ whole genome shotgun (WGS) entry which is preliminary data.</text>
</comment>
<keyword evidence="3" id="KW-1185">Reference proteome</keyword>
<protein>
    <submittedName>
        <fullName evidence="2">Ribosomal protein L7Ae-like RNA K-turn-binding protein</fullName>
    </submittedName>
</protein>
<proteinExistence type="predicted"/>
<feature type="domain" description="Ribosomal protein eL8/eL30/eS12/Gadd45" evidence="1">
    <location>
        <begin position="19"/>
        <end position="88"/>
    </location>
</feature>
<sequence length="109" mass="12679">MKVKEDILKNIRSLIQIGWKGRLIKIGYDDTLKSLKKGEKGFLIIAKDISKRTKRNILYKYEGDYFEIFTKEELGNMIGKKEVGIIFIPENKYGLKLKDSLQKALQLLN</sequence>
<keyword evidence="2" id="KW-0687">Ribonucleoprotein</keyword>
<evidence type="ECO:0000313" key="2">
    <source>
        <dbReference type="EMBL" id="RMA97323.1"/>
    </source>
</evidence>
<reference evidence="2 3" key="1">
    <citation type="submission" date="2018-10" db="EMBL/GenBank/DDBJ databases">
        <title>Genomic Encyclopedia of Archaeal and Bacterial Type Strains, Phase II (KMG-II): from individual species to whole genera.</title>
        <authorList>
            <person name="Goeker M."/>
        </authorList>
    </citation>
    <scope>NUCLEOTIDE SEQUENCE [LARGE SCALE GENOMIC DNA]</scope>
    <source>
        <strain evidence="2 3">VM1</strain>
    </source>
</reference>
<dbReference type="GO" id="GO:0005840">
    <property type="term" value="C:ribosome"/>
    <property type="evidence" value="ECO:0007669"/>
    <property type="project" value="UniProtKB-KW"/>
</dbReference>
<dbReference type="EMBL" id="REFO01000011">
    <property type="protein sequence ID" value="RMA97323.1"/>
    <property type="molecule type" value="Genomic_DNA"/>
</dbReference>
<dbReference type="Pfam" id="PF01248">
    <property type="entry name" value="Ribosomal_L7Ae"/>
    <property type="match status" value="1"/>
</dbReference>
<dbReference type="RefSeq" id="WP_121923106.1">
    <property type="nucleotide sequence ID" value="NZ_REFO01000011.1"/>
</dbReference>
<name>A0A3M0BIR3_9AQUI</name>
<dbReference type="InterPro" id="IPR029064">
    <property type="entry name" value="Ribosomal_eL30-like_sf"/>
</dbReference>
<dbReference type="SUPFAM" id="SSF55315">
    <property type="entry name" value="L30e-like"/>
    <property type="match status" value="1"/>
</dbReference>
<evidence type="ECO:0000259" key="1">
    <source>
        <dbReference type="Pfam" id="PF01248"/>
    </source>
</evidence>